<name>A0A542XSY4_SALAC</name>
<keyword evidence="5" id="KW-0812">Transmembrane</keyword>
<dbReference type="InterPro" id="IPR014030">
    <property type="entry name" value="Ketoacyl_synth_N"/>
</dbReference>
<dbReference type="SUPFAM" id="SSF53901">
    <property type="entry name" value="Thiolase-like"/>
    <property type="match status" value="1"/>
</dbReference>
<evidence type="ECO:0000259" key="6">
    <source>
        <dbReference type="PROSITE" id="PS50075"/>
    </source>
</evidence>
<dbReference type="Pfam" id="PF00698">
    <property type="entry name" value="Acyl_transf_1"/>
    <property type="match status" value="1"/>
</dbReference>
<evidence type="ECO:0000313" key="11">
    <source>
        <dbReference type="Proteomes" id="UP000315983"/>
    </source>
</evidence>
<keyword evidence="3" id="KW-0808">Transferase</keyword>
<dbReference type="SMART" id="SM00825">
    <property type="entry name" value="PKS_KS"/>
    <property type="match status" value="1"/>
</dbReference>
<evidence type="ECO:0000313" key="12">
    <source>
        <dbReference type="Proteomes" id="UP000677457"/>
    </source>
</evidence>
<dbReference type="SMART" id="SM00827">
    <property type="entry name" value="PKS_AT"/>
    <property type="match status" value="1"/>
</dbReference>
<dbReference type="Pfam" id="PF14765">
    <property type="entry name" value="PS-DH"/>
    <property type="match status" value="1"/>
</dbReference>
<dbReference type="InterPro" id="IPR016035">
    <property type="entry name" value="Acyl_Trfase/lysoPLipase"/>
</dbReference>
<dbReference type="GO" id="GO:0005737">
    <property type="term" value="C:cytoplasm"/>
    <property type="evidence" value="ECO:0007669"/>
    <property type="project" value="TreeGrafter"/>
</dbReference>
<comment type="caution">
    <text evidence="10">The sequence shown here is derived from an EMBL/GenBank/DDBJ whole genome shotgun (WGS) entry which is preliminary data.</text>
</comment>
<dbReference type="PANTHER" id="PTHR43775:SF37">
    <property type="entry name" value="SI:DKEY-61P9.11"/>
    <property type="match status" value="1"/>
</dbReference>
<dbReference type="Pfam" id="PF08659">
    <property type="entry name" value="KR"/>
    <property type="match status" value="1"/>
</dbReference>
<dbReference type="SUPFAM" id="SSF47336">
    <property type="entry name" value="ACP-like"/>
    <property type="match status" value="1"/>
</dbReference>
<dbReference type="InterPro" id="IPR050091">
    <property type="entry name" value="PKS_NRPS_Biosynth_Enz"/>
</dbReference>
<feature type="active site" description="Proton acceptor; for dehydratase activity" evidence="4">
    <location>
        <position position="1474"/>
    </location>
</feature>
<dbReference type="InterPro" id="IPR013968">
    <property type="entry name" value="PKS_KR"/>
</dbReference>
<dbReference type="SUPFAM" id="SSF51735">
    <property type="entry name" value="NAD(P)-binding Rossmann-fold domains"/>
    <property type="match status" value="2"/>
</dbReference>
<dbReference type="InterPro" id="IPR042104">
    <property type="entry name" value="PKS_dehydratase_sf"/>
</dbReference>
<dbReference type="PROSITE" id="PS50075">
    <property type="entry name" value="CARRIER"/>
    <property type="match status" value="1"/>
</dbReference>
<feature type="region of interest" description="N-terminal hotdog fold" evidence="4">
    <location>
        <begin position="1439"/>
        <end position="1565"/>
    </location>
</feature>
<feature type="transmembrane region" description="Helical" evidence="5">
    <location>
        <begin position="1903"/>
        <end position="1925"/>
    </location>
</feature>
<protein>
    <submittedName>
        <fullName evidence="9 10">Polyketide synthase</fullName>
    </submittedName>
</protein>
<dbReference type="InterPro" id="IPR020841">
    <property type="entry name" value="PKS_Beta-ketoAc_synthase_dom"/>
</dbReference>
<gene>
    <name evidence="10" type="ORF">FB564_4163</name>
    <name evidence="9" type="ORF">Sar04_34940</name>
</gene>
<dbReference type="GO" id="GO:0005886">
    <property type="term" value="C:plasma membrane"/>
    <property type="evidence" value="ECO:0007669"/>
    <property type="project" value="TreeGrafter"/>
</dbReference>
<dbReference type="InterPro" id="IPR014031">
    <property type="entry name" value="Ketoacyl_synth_C"/>
</dbReference>
<keyword evidence="2" id="KW-0597">Phosphoprotein</keyword>
<dbReference type="InterPro" id="IPR036291">
    <property type="entry name" value="NAD(P)-bd_dom_sf"/>
</dbReference>
<feature type="region of interest" description="C-terminal hotdog fold" evidence="4">
    <location>
        <begin position="1580"/>
        <end position="1736"/>
    </location>
</feature>
<keyword evidence="12" id="KW-1185">Reference proteome</keyword>
<evidence type="ECO:0000256" key="5">
    <source>
        <dbReference type="SAM" id="Phobius"/>
    </source>
</evidence>
<dbReference type="SMART" id="SM00822">
    <property type="entry name" value="PKS_KR"/>
    <property type="match status" value="1"/>
</dbReference>
<dbReference type="SUPFAM" id="SSF54637">
    <property type="entry name" value="Thioesterase/thiol ester dehydrase-isomerase"/>
    <property type="match status" value="1"/>
</dbReference>
<proteinExistence type="predicted"/>
<dbReference type="Proteomes" id="UP000315983">
    <property type="component" value="Unassembled WGS sequence"/>
</dbReference>
<evidence type="ECO:0000256" key="1">
    <source>
        <dbReference type="ARBA" id="ARBA00022450"/>
    </source>
</evidence>
<dbReference type="Gene3D" id="3.40.47.10">
    <property type="match status" value="1"/>
</dbReference>
<dbReference type="PANTHER" id="PTHR43775">
    <property type="entry name" value="FATTY ACID SYNTHASE"/>
    <property type="match status" value="1"/>
</dbReference>
<dbReference type="GO" id="GO:0071770">
    <property type="term" value="P:DIM/DIP cell wall layer assembly"/>
    <property type="evidence" value="ECO:0007669"/>
    <property type="project" value="TreeGrafter"/>
</dbReference>
<dbReference type="PROSITE" id="PS52004">
    <property type="entry name" value="KS3_2"/>
    <property type="match status" value="1"/>
</dbReference>
<dbReference type="InterPro" id="IPR029069">
    <property type="entry name" value="HotDog_dom_sf"/>
</dbReference>
<dbReference type="GO" id="GO:0004312">
    <property type="term" value="F:fatty acid synthase activity"/>
    <property type="evidence" value="ECO:0007669"/>
    <property type="project" value="TreeGrafter"/>
</dbReference>
<feature type="domain" description="PKS/mFAS DH" evidence="8">
    <location>
        <begin position="1439"/>
        <end position="1736"/>
    </location>
</feature>
<dbReference type="InterPro" id="IPR020807">
    <property type="entry name" value="PKS_DH"/>
</dbReference>
<dbReference type="InterPro" id="IPR014043">
    <property type="entry name" value="Acyl_transferase_dom"/>
</dbReference>
<dbReference type="SUPFAM" id="SSF55048">
    <property type="entry name" value="Probable ACP-binding domain of malonyl-CoA ACP transacylase"/>
    <property type="match status" value="1"/>
</dbReference>
<evidence type="ECO:0000313" key="10">
    <source>
        <dbReference type="EMBL" id="TQL38945.1"/>
    </source>
</evidence>
<dbReference type="Pfam" id="PF02801">
    <property type="entry name" value="Ketoacyl-synt_C"/>
    <property type="match status" value="1"/>
</dbReference>
<dbReference type="InterPro" id="IPR036736">
    <property type="entry name" value="ACP-like_sf"/>
</dbReference>
<dbReference type="EMBL" id="BOQM01000028">
    <property type="protein sequence ID" value="GIM86758.1"/>
    <property type="molecule type" value="Genomic_DNA"/>
</dbReference>
<evidence type="ECO:0000259" key="7">
    <source>
        <dbReference type="PROSITE" id="PS52004"/>
    </source>
</evidence>
<dbReference type="CDD" id="cd00833">
    <property type="entry name" value="PKS"/>
    <property type="match status" value="1"/>
</dbReference>
<dbReference type="Gene3D" id="3.40.366.10">
    <property type="entry name" value="Malonyl-Coenzyme A Acyl Carrier Protein, domain 2"/>
    <property type="match status" value="1"/>
</dbReference>
<dbReference type="Gene3D" id="1.10.1200.10">
    <property type="entry name" value="ACP-like"/>
    <property type="match status" value="1"/>
</dbReference>
<organism evidence="10 11">
    <name type="scientific">Salinispora arenicola</name>
    <dbReference type="NCBI Taxonomy" id="168697"/>
    <lineage>
        <taxon>Bacteria</taxon>
        <taxon>Bacillati</taxon>
        <taxon>Actinomycetota</taxon>
        <taxon>Actinomycetes</taxon>
        <taxon>Micromonosporales</taxon>
        <taxon>Micromonosporaceae</taxon>
        <taxon>Salinispora</taxon>
    </lineage>
</organism>
<dbReference type="InterPro" id="IPR001227">
    <property type="entry name" value="Ac_transferase_dom_sf"/>
</dbReference>
<dbReference type="InterPro" id="IPR016039">
    <property type="entry name" value="Thiolase-like"/>
</dbReference>
<dbReference type="InterPro" id="IPR049900">
    <property type="entry name" value="PKS_mFAS_DH"/>
</dbReference>
<dbReference type="Gene3D" id="3.10.129.110">
    <property type="entry name" value="Polyketide synthase dehydratase"/>
    <property type="match status" value="1"/>
</dbReference>
<evidence type="ECO:0000256" key="4">
    <source>
        <dbReference type="PROSITE-ProRule" id="PRU01363"/>
    </source>
</evidence>
<evidence type="ECO:0000256" key="3">
    <source>
        <dbReference type="ARBA" id="ARBA00022679"/>
    </source>
</evidence>
<dbReference type="InterPro" id="IPR016036">
    <property type="entry name" value="Malonyl_transacylase_ACP-bd"/>
</dbReference>
<keyword evidence="5" id="KW-0472">Membrane</keyword>
<reference evidence="10 11" key="1">
    <citation type="submission" date="2019-06" db="EMBL/GenBank/DDBJ databases">
        <title>Sequencing the genomes of 1000 actinobacteria strains.</title>
        <authorList>
            <person name="Klenk H.-P."/>
        </authorList>
    </citation>
    <scope>NUCLEOTIDE SEQUENCE [LARGE SCALE GENOMIC DNA]</scope>
    <source>
        <strain evidence="10 11">DSM 44819</strain>
    </source>
</reference>
<accession>A0A542XSY4</accession>
<dbReference type="SMART" id="SM00826">
    <property type="entry name" value="PKS_DH"/>
    <property type="match status" value="1"/>
</dbReference>
<keyword evidence="1" id="KW-0596">Phosphopantetheine</keyword>
<feature type="domain" description="Carrier" evidence="6">
    <location>
        <begin position="934"/>
        <end position="1010"/>
    </location>
</feature>
<dbReference type="Proteomes" id="UP000677457">
    <property type="component" value="Unassembled WGS sequence"/>
</dbReference>
<dbReference type="InterPro" id="IPR049551">
    <property type="entry name" value="PKS_DH_C"/>
</dbReference>
<dbReference type="Pfam" id="PF00109">
    <property type="entry name" value="ketoacyl-synt"/>
    <property type="match status" value="1"/>
</dbReference>
<feature type="active site" description="Proton donor; for dehydratase activity" evidence="4">
    <location>
        <position position="1650"/>
    </location>
</feature>
<dbReference type="InterPro" id="IPR057326">
    <property type="entry name" value="KR_dom"/>
</dbReference>
<dbReference type="SUPFAM" id="SSF52151">
    <property type="entry name" value="FabD/lysophospholipase-like"/>
    <property type="match status" value="1"/>
</dbReference>
<dbReference type="PROSITE" id="PS52019">
    <property type="entry name" value="PKS_MFAS_DH"/>
    <property type="match status" value="1"/>
</dbReference>
<feature type="domain" description="Ketosynthase family 3 (KS3)" evidence="7">
    <location>
        <begin position="2"/>
        <end position="462"/>
    </location>
</feature>
<dbReference type="InterPro" id="IPR049552">
    <property type="entry name" value="PKS_DH_N"/>
</dbReference>
<dbReference type="EMBL" id="VFOL01000001">
    <property type="protein sequence ID" value="TQL38945.1"/>
    <property type="molecule type" value="Genomic_DNA"/>
</dbReference>
<evidence type="ECO:0000259" key="8">
    <source>
        <dbReference type="PROSITE" id="PS52019"/>
    </source>
</evidence>
<dbReference type="GO" id="GO:0006633">
    <property type="term" value="P:fatty acid biosynthetic process"/>
    <property type="evidence" value="ECO:0007669"/>
    <property type="project" value="TreeGrafter"/>
</dbReference>
<dbReference type="InterPro" id="IPR009081">
    <property type="entry name" value="PP-bd_ACP"/>
</dbReference>
<reference evidence="9 12" key="2">
    <citation type="submission" date="2021-03" db="EMBL/GenBank/DDBJ databases">
        <title>Whole genome shotgun sequence of Salinispora arenicola NBRC 105043.</title>
        <authorList>
            <person name="Komaki H."/>
            <person name="Tamura T."/>
        </authorList>
    </citation>
    <scope>NUCLEOTIDE SEQUENCE [LARGE SCALE GENOMIC DNA]</scope>
    <source>
        <strain evidence="9 12">NBRC 105043</strain>
    </source>
</reference>
<dbReference type="Pfam" id="PF21089">
    <property type="entry name" value="PKS_DH_N"/>
    <property type="match status" value="1"/>
</dbReference>
<dbReference type="Gene3D" id="3.40.50.720">
    <property type="entry name" value="NAD(P)-binding Rossmann-like Domain"/>
    <property type="match status" value="1"/>
</dbReference>
<evidence type="ECO:0000313" key="9">
    <source>
        <dbReference type="EMBL" id="GIM86758.1"/>
    </source>
</evidence>
<keyword evidence="5" id="KW-1133">Transmembrane helix</keyword>
<evidence type="ECO:0000256" key="2">
    <source>
        <dbReference type="ARBA" id="ARBA00022553"/>
    </source>
</evidence>
<sequence length="1927" mass="202476">MSSRIAVVGLACRFPDAANPGQLWENVLAGRRAFRRLPDQRMRAADYWSADPASPDRYYAANAAVIEGYEFDRVAYQVTGRTYRATDLTHWLALDMAAQALADAGFPAGDALPRESTAVVVGNTLTGEFTRAGVLRLRWPYVRRVVGAALGGQGWDDDRVAAFLADLELSYKSPFPEVTEDSLAGGLSNTIAGRICNHFDLRGGGYTVDAACASSLLSVVTACRSLSDLDVDVAVAGGVDLSIDPFEMVGFARTGALASDDMRVYDRRSNGFWPGEGCGMVVLMRERDALAQGRRIYATIAGWGVSSDGRGGITRPEVIGYRLALRRAYRRAGFGVDTVPLFEGHGTGTAIGDATELRALSAERRAADPDADRAAIGTIKGMIGHTKAAAGVAGLIKAVLAVRHQVIPPTVGCVEPHPELGGERPVLRVVRRAEVWPDRAAQRAGVTAMGFGGINTHLVVDGPPRRRRRTLDRRTIDLARSVQDAELLLVDADTPDALRERLTELRPLVTGLAFAELGDLAASLHQAQHGRACRAAVVARSPQQAATSLAVAAGALPPDGPGTLVDPARGVFVGHARRPLRIGFLFPGQGTGAGSGGGALRRRFSEVEDIWRAVGTLPADDGTSTASAQPRVVAGSLGGLRALGALGIDAVVTVGHSLGELTALHWAGCFDQDELRSLVAARGGIMAGRAPRGAMLGVTAGPDETAALLVGTAAVIAGYNGPRQTVVAGTDDAVAEVFDRASLAGFGCTRLAVAHAFHSPLMAPAATAFGDLLRSRRLRPPRRSVASTVTGAVLPPEVDLAQLLRRQIEAPVCFSSAVARAAAEVDLFLEVGPGRVLTQLVREQGFGVPVLAVDTDAESISGFLAAIGAGYALGGPVAYPALFANRLIRPFVSDRPRTFFVSPCEAAPEAAAEWARPAAVPASDVEEVAVPAGAGALELVRHLVARRAELPVAVLRDDSRFLDDLHMSSITVGQLVNEAARAMGLSAVAVPINFATATVREMAEALAAREREGAPGRVDLAAGVAPWVRTFVVDLTSEPLPPVEPTGPRGCWQVFSGPEHPVAMALRDALERAGVGDGVLVCLPEQPDDEDLAFALRGAQAALRQQAGRRFVLVQPTPRAGALVKTARLEGDGLRTTVLTTPLTATTVDRLVAEVAATEDFTEVTYDGDGVRRVPRLRPLPTLAEPGPLPLGPADVLLVTGGGKGITAESAAMLARESGARLAVIGRSDPATDEALAANLHRLSDAASDLRYLRVDVTDPDAVAAAVATLPQDWGPVTAVLHGAGLNHPAVLADLDEAAVRAAFAPKVDGLRAVLAAVDPEHLRLLVTFGSIIGRAGLRGEAHYAAANEALAELTREVAATRPRCRAVCVEWSVWSGVGMGERLSVVESLSGFGVTPISPDDGLRVLRAVIADPTVPPVVVVCGRTGALETVRFGDPDLPLLRFTERPLVHYDGVELVCEVDLSPTTDPYLVDHRFDGDLLFPAVFGLEAMAQVGVALAGVQNVPVIEEVRFDRPVVVDPTAGTTVRVAALVRSTRVVDVVLRSAATGFAVDHFRARLRFASERARPVDSYPTHSHTPSPTPVPLRVELPAVPLDPGRELYDGVLFQGGRFRRLQGYRRVAARVAEAEVTTREAADWFSPFLPGHLVLGDPGARDAFMHGIGVCIPDAALLPEGVDRIWSAGPGLSAAATVTMTAWEREQHGASYVYDLIVTDAEGAVVEQWQGLRLRAVRPYEPSSGWAPALLGPLLQRRLGSVLAVDVAVAAAPGGGARDAGALLSRALGRPVTVRHRPDGRPEVDLPGTVSVAHSAPVDLAVAAVGLLACDVEPVLERPSAVRRDLLGRHSGLVDLLVAQVGDPPDLAATRVWCVLECRQKAGLTDGPVTLLPGATGRGWVVLGVGTGRVATWVVEVAGAAVPVVLAVLVGADR</sequence>